<feature type="non-terminal residue" evidence="2">
    <location>
        <position position="102"/>
    </location>
</feature>
<gene>
    <name evidence="2" type="ORF">ATANTOWER_010754</name>
</gene>
<feature type="compositionally biased region" description="Basic and acidic residues" evidence="1">
    <location>
        <begin position="19"/>
        <end position="34"/>
    </location>
</feature>
<keyword evidence="3" id="KW-1185">Reference proteome</keyword>
<accession>A0ABU7AUC8</accession>
<feature type="compositionally biased region" description="Polar residues" evidence="1">
    <location>
        <begin position="1"/>
        <end position="18"/>
    </location>
</feature>
<evidence type="ECO:0000313" key="3">
    <source>
        <dbReference type="Proteomes" id="UP001345963"/>
    </source>
</evidence>
<feature type="compositionally biased region" description="Basic and acidic residues" evidence="1">
    <location>
        <begin position="77"/>
        <end position="88"/>
    </location>
</feature>
<comment type="caution">
    <text evidence="2">The sequence shown here is derived from an EMBL/GenBank/DDBJ whole genome shotgun (WGS) entry which is preliminary data.</text>
</comment>
<feature type="region of interest" description="Disordered" evidence="1">
    <location>
        <begin position="1"/>
        <end position="102"/>
    </location>
</feature>
<dbReference type="EMBL" id="JAHUTI010029740">
    <property type="protein sequence ID" value="MED6241351.1"/>
    <property type="molecule type" value="Genomic_DNA"/>
</dbReference>
<dbReference type="Proteomes" id="UP001345963">
    <property type="component" value="Unassembled WGS sequence"/>
</dbReference>
<feature type="compositionally biased region" description="Basic residues" evidence="1">
    <location>
        <begin position="36"/>
        <end position="49"/>
    </location>
</feature>
<proteinExistence type="predicted"/>
<evidence type="ECO:0000256" key="1">
    <source>
        <dbReference type="SAM" id="MobiDB-lite"/>
    </source>
</evidence>
<sequence>MPPYTNTIISKPESQGHTPTDELHPRKADEDTFTQHKLHTQAHSKHPHRILPSMQHDSKAKISRNATSDYAHKRKRADTNEQHTHNGHPDSTPRPYKLTQQE</sequence>
<name>A0ABU7AUC8_9TELE</name>
<evidence type="ECO:0000313" key="2">
    <source>
        <dbReference type="EMBL" id="MED6241351.1"/>
    </source>
</evidence>
<organism evidence="2 3">
    <name type="scientific">Ataeniobius toweri</name>
    <dbReference type="NCBI Taxonomy" id="208326"/>
    <lineage>
        <taxon>Eukaryota</taxon>
        <taxon>Metazoa</taxon>
        <taxon>Chordata</taxon>
        <taxon>Craniata</taxon>
        <taxon>Vertebrata</taxon>
        <taxon>Euteleostomi</taxon>
        <taxon>Actinopterygii</taxon>
        <taxon>Neopterygii</taxon>
        <taxon>Teleostei</taxon>
        <taxon>Neoteleostei</taxon>
        <taxon>Acanthomorphata</taxon>
        <taxon>Ovalentaria</taxon>
        <taxon>Atherinomorphae</taxon>
        <taxon>Cyprinodontiformes</taxon>
        <taxon>Goodeidae</taxon>
        <taxon>Ataeniobius</taxon>
    </lineage>
</organism>
<protein>
    <submittedName>
        <fullName evidence="2">Uncharacterized protein</fullName>
    </submittedName>
</protein>
<reference evidence="2 3" key="1">
    <citation type="submission" date="2021-07" db="EMBL/GenBank/DDBJ databases">
        <authorList>
            <person name="Palmer J.M."/>
        </authorList>
    </citation>
    <scope>NUCLEOTIDE SEQUENCE [LARGE SCALE GENOMIC DNA]</scope>
    <source>
        <strain evidence="2 3">AT_MEX2019</strain>
        <tissue evidence="2">Muscle</tissue>
    </source>
</reference>